<dbReference type="InterPro" id="IPR023827">
    <property type="entry name" value="Peptidase_S8_Asp-AS"/>
</dbReference>
<gene>
    <name evidence="8" type="ORF">SLS60_004282</name>
</gene>
<evidence type="ECO:0000256" key="3">
    <source>
        <dbReference type="ARBA" id="ARBA00022825"/>
    </source>
</evidence>
<evidence type="ECO:0000256" key="1">
    <source>
        <dbReference type="ARBA" id="ARBA00022670"/>
    </source>
</evidence>
<dbReference type="InterPro" id="IPR015500">
    <property type="entry name" value="Peptidase_S8_subtilisin-rel"/>
</dbReference>
<keyword evidence="1" id="KW-0645">Protease</keyword>
<feature type="domain" description="Peptidase S8/S53" evidence="6">
    <location>
        <begin position="460"/>
        <end position="535"/>
    </location>
</feature>
<feature type="domain" description="DUF7580" evidence="7">
    <location>
        <begin position="53"/>
        <end position="285"/>
    </location>
</feature>
<evidence type="ECO:0000313" key="8">
    <source>
        <dbReference type="EMBL" id="KAL1604742.1"/>
    </source>
</evidence>
<name>A0ABR3RK34_9PLEO</name>
<reference evidence="8 9" key="1">
    <citation type="submission" date="2024-02" db="EMBL/GenBank/DDBJ databases">
        <title>De novo assembly and annotation of 12 fungi associated with fruit tree decline syndrome in Ontario, Canada.</title>
        <authorList>
            <person name="Sulman M."/>
            <person name="Ellouze W."/>
            <person name="Ilyukhin E."/>
        </authorList>
    </citation>
    <scope>NUCLEOTIDE SEQUENCE [LARGE SCALE GENOMIC DNA]</scope>
    <source>
        <strain evidence="8 9">M42-189</strain>
    </source>
</reference>
<evidence type="ECO:0000256" key="4">
    <source>
        <dbReference type="PROSITE-ProRule" id="PRU01240"/>
    </source>
</evidence>
<accession>A0ABR3RK34</accession>
<evidence type="ECO:0000259" key="7">
    <source>
        <dbReference type="Pfam" id="PF24476"/>
    </source>
</evidence>
<dbReference type="Gene3D" id="3.40.50.200">
    <property type="entry name" value="Peptidase S8/S53 domain"/>
    <property type="match status" value="1"/>
</dbReference>
<protein>
    <recommendedName>
        <fullName evidence="10">Subtilisin</fullName>
    </recommendedName>
</protein>
<organism evidence="8 9">
    <name type="scientific">Paraconiothyrium brasiliense</name>
    <dbReference type="NCBI Taxonomy" id="300254"/>
    <lineage>
        <taxon>Eukaryota</taxon>
        <taxon>Fungi</taxon>
        <taxon>Dikarya</taxon>
        <taxon>Ascomycota</taxon>
        <taxon>Pezizomycotina</taxon>
        <taxon>Dothideomycetes</taxon>
        <taxon>Pleosporomycetidae</taxon>
        <taxon>Pleosporales</taxon>
        <taxon>Massarineae</taxon>
        <taxon>Didymosphaeriaceae</taxon>
        <taxon>Paraconiothyrium</taxon>
    </lineage>
</organism>
<dbReference type="SUPFAM" id="SSF52743">
    <property type="entry name" value="Subtilisin-like"/>
    <property type="match status" value="1"/>
</dbReference>
<keyword evidence="9" id="KW-1185">Reference proteome</keyword>
<feature type="region of interest" description="Disordered" evidence="5">
    <location>
        <begin position="376"/>
        <end position="400"/>
    </location>
</feature>
<evidence type="ECO:0000313" key="9">
    <source>
        <dbReference type="Proteomes" id="UP001521785"/>
    </source>
</evidence>
<sequence length="546" mass="61472">METIICLNEDIACGQEVKLKISVVEPSAKRVETQKIKWADQDPNASAKVGIPKRKRRQVVHLCTPLKSARESRIKLHLLTEGEAIYLEDRSQPVYTPEDLIDAVSLSTLSSSANAVITEETKLIIAVILGHTLIHSYNTPWIKNWKLENIVFIRCGNTVPLRPFLVSRHAFKEGDEDDDEAYFSRLHADPDILGLGIMLLELSLKQSIHAYTNNEFVNVRYNADYLAAQSAYTKHQRDLHLRYRSAIEQCLDCDFASDLEDLGDIEEARQKIYQDIVKLLEDELEAGFRDWVDVENLDTEVRQMDVAGYGERFHVEDNVTARQLDHSNTDGEIPTSTVMELHQDTIQLGVNIVEMIPGRSLPIVKVQDADSMPDLDTVAGHETPQTTGISPTRRRSRSPLHRRPTELPIEMHGFVSGFSLFDDFQPEEQMSVALAQRTDSWFEKFQRLTDTIDEGKCPPIKVAILDTGIDLQHNDIVACAERIRDVRSWADGSHGVQDWASGDQHGHGTHVAGILMDCAAEADIYIAKITQDEKSISTDCVAKVIE</sequence>
<comment type="caution">
    <text evidence="4">Lacks conserved residue(s) required for the propagation of feature annotation.</text>
</comment>
<comment type="similarity">
    <text evidence="4">Belongs to the peptidase S8 family.</text>
</comment>
<dbReference type="Pfam" id="PF00082">
    <property type="entry name" value="Peptidase_S8"/>
    <property type="match status" value="1"/>
</dbReference>
<dbReference type="InterPro" id="IPR000209">
    <property type="entry name" value="Peptidase_S8/S53_dom"/>
</dbReference>
<dbReference type="PROSITE" id="PS00136">
    <property type="entry name" value="SUBTILASE_ASP"/>
    <property type="match status" value="1"/>
</dbReference>
<evidence type="ECO:0008006" key="10">
    <source>
        <dbReference type="Google" id="ProtNLM"/>
    </source>
</evidence>
<evidence type="ECO:0000256" key="2">
    <source>
        <dbReference type="ARBA" id="ARBA00022801"/>
    </source>
</evidence>
<dbReference type="Proteomes" id="UP001521785">
    <property type="component" value="Unassembled WGS sequence"/>
</dbReference>
<proteinExistence type="inferred from homology"/>
<dbReference type="PRINTS" id="PR00723">
    <property type="entry name" value="SUBTILISIN"/>
</dbReference>
<keyword evidence="3" id="KW-0720">Serine protease</keyword>
<dbReference type="InterPro" id="IPR036852">
    <property type="entry name" value="Peptidase_S8/S53_dom_sf"/>
</dbReference>
<evidence type="ECO:0000256" key="5">
    <source>
        <dbReference type="SAM" id="MobiDB-lite"/>
    </source>
</evidence>
<comment type="caution">
    <text evidence="8">The sequence shown here is derived from an EMBL/GenBank/DDBJ whole genome shotgun (WGS) entry which is preliminary data.</text>
</comment>
<evidence type="ECO:0000259" key="6">
    <source>
        <dbReference type="Pfam" id="PF00082"/>
    </source>
</evidence>
<dbReference type="Pfam" id="PF24476">
    <property type="entry name" value="DUF7580"/>
    <property type="match status" value="1"/>
</dbReference>
<dbReference type="PANTHER" id="PTHR35186">
    <property type="entry name" value="ANK_REP_REGION DOMAIN-CONTAINING PROTEIN"/>
    <property type="match status" value="1"/>
</dbReference>
<keyword evidence="2" id="KW-0378">Hydrolase</keyword>
<dbReference type="EMBL" id="JAKJXO020000005">
    <property type="protein sequence ID" value="KAL1604742.1"/>
    <property type="molecule type" value="Genomic_DNA"/>
</dbReference>
<dbReference type="InterPro" id="IPR056002">
    <property type="entry name" value="DUF7580"/>
</dbReference>
<dbReference type="PANTHER" id="PTHR35186:SF4">
    <property type="entry name" value="PRION-INHIBITION AND PROPAGATION HELO DOMAIN-CONTAINING PROTEIN"/>
    <property type="match status" value="1"/>
</dbReference>
<dbReference type="PROSITE" id="PS51892">
    <property type="entry name" value="SUBTILASE"/>
    <property type="match status" value="1"/>
</dbReference>